<keyword evidence="3" id="KW-1185">Reference proteome</keyword>
<sequence>MSFVEFFKKFRTTISKCISLFFINNIIQSQESIDYLVPTITKLITSTNDLETNKSVLTSLLFKIWQHQSSADQLDYNIFKVNYILSTDLYLELIKALNMENEIRKLLFSIPRLTVQKIVESLIYSNPSYGLRTVYDPALNVCNSIDDQHRSEFVSSLLQMMTEHEKIIKADDKLLFELLHSTAVHIKSYLDSNSTLNKKLDTPQNFENIQSNVEVDYLFSTSYYPDLISKSRRKRVDQMVKSKNQIVNTSKSFENLNTNPKRAFGDNKYLYQLLCLFDYLTLIACKGEQKNSQVNPSMKLIIRRVILQLKEADLTNVLSSLNKVYSNGNESINYLIEIINIEPHQRLSNLESRSERISRRLQKDKSEYQNASLNPQLSYDLNSNNEKNRELLTKHEEAFITICQSLRRNLDYNTSFANRIEDSDLNFKLGTLKEDLTKKDLTNYCHWVVNSIRFGQLGFVSLLKLMVQYIDLFNDLNIDEDIFSGLIVDYGFQRELYQSIKRLIKNRGESKNKIEIGMNLFLKAFSLLPRHTRCLFRDFMLSDRPSDTDCKSPTFDDWLIWPLEYDQRLTTLCNQIVFTAEKNSQENTDDKSQPIIKNKEDFIRSSDVDALIELSMIAPYVMLNRLISDCIHNKGEGLLIIDILREIGSVCWFRQTSKSPTLIIKVIQYKLSSLDKGLLRFNLQERKNLIDFLMLAMVGKTAKSPMELTLFDIGEWSNNKLLLDIREYIKYCVMPYLDNSNLDGRNATLSLSLDILKVLLFPSVSTLPPANINWFIKSIPFSLLKFMASLFDQRKSMSVLIINNIDNIHVVLKELMKLCAGYISFLPDDYDQDNIHNSNAILIRQFYDKYRKFDWTTQLFLRSFFEICEDRLGIKIGKPIIPAMLLSFCDLSKEEFVVIDEDYESDSTKVKQMMTFLEGCRVSDGWCDKFISDLNRSQTITKPFLRNLFRTIAPLAFCHILANSSGEESSFLLNDLLKKLFFHGCLSAVELLTFDENDNELNESAIADLSFDERTSLCCLRFSFVNILTSLRLLKEQQKTFSNYEQHVSSQDIITDFRIIQNVIKVAKESFIVPNSTLNYLIVLFYTIAQAFPLLSFSFKAEESLYIFLLSIVNQIDNTRAIATHNKKSKTEIDIVDNGSSSNKKSRKKKKRIEKRQKDKQPEFDQQLKQLELTQETDTVDSEASVKMYSEQKKKSADGPLIIEYSEWQERILIKGIKKVKNDNCGWRFTVADALGIRNDLIDHDN</sequence>
<evidence type="ECO:0000256" key="1">
    <source>
        <dbReference type="SAM" id="MobiDB-lite"/>
    </source>
</evidence>
<evidence type="ECO:0000313" key="3">
    <source>
        <dbReference type="Proteomes" id="UP000789375"/>
    </source>
</evidence>
<feature type="compositionally biased region" description="Basic residues" evidence="1">
    <location>
        <begin position="1144"/>
        <end position="1155"/>
    </location>
</feature>
<organism evidence="2 3">
    <name type="scientific">Funneliformis mosseae</name>
    <name type="common">Endomycorrhizal fungus</name>
    <name type="synonym">Glomus mosseae</name>
    <dbReference type="NCBI Taxonomy" id="27381"/>
    <lineage>
        <taxon>Eukaryota</taxon>
        <taxon>Fungi</taxon>
        <taxon>Fungi incertae sedis</taxon>
        <taxon>Mucoromycota</taxon>
        <taxon>Glomeromycotina</taxon>
        <taxon>Glomeromycetes</taxon>
        <taxon>Glomerales</taxon>
        <taxon>Glomeraceae</taxon>
        <taxon>Funneliformis</taxon>
    </lineage>
</organism>
<protein>
    <submittedName>
        <fullName evidence="2">7367_t:CDS:1</fullName>
    </submittedName>
</protein>
<proteinExistence type="predicted"/>
<evidence type="ECO:0000313" key="2">
    <source>
        <dbReference type="EMBL" id="CAG8509457.1"/>
    </source>
</evidence>
<dbReference type="Proteomes" id="UP000789375">
    <property type="component" value="Unassembled WGS sequence"/>
</dbReference>
<feature type="region of interest" description="Disordered" evidence="1">
    <location>
        <begin position="1133"/>
        <end position="1163"/>
    </location>
</feature>
<dbReference type="AlphaFoldDB" id="A0A9N9F4L2"/>
<reference evidence="2" key="1">
    <citation type="submission" date="2021-06" db="EMBL/GenBank/DDBJ databases">
        <authorList>
            <person name="Kallberg Y."/>
            <person name="Tangrot J."/>
            <person name="Rosling A."/>
        </authorList>
    </citation>
    <scope>NUCLEOTIDE SEQUENCE</scope>
    <source>
        <strain evidence="2">87-6 pot B 2015</strain>
    </source>
</reference>
<dbReference type="EMBL" id="CAJVPP010000752">
    <property type="protein sequence ID" value="CAG8509457.1"/>
    <property type="molecule type" value="Genomic_DNA"/>
</dbReference>
<comment type="caution">
    <text evidence="2">The sequence shown here is derived from an EMBL/GenBank/DDBJ whole genome shotgun (WGS) entry which is preliminary data.</text>
</comment>
<gene>
    <name evidence="2" type="ORF">FMOSSE_LOCUS4459</name>
</gene>
<accession>A0A9N9F4L2</accession>
<name>A0A9N9F4L2_FUNMO</name>